<keyword evidence="4 11" id="KW-0812">Transmembrane</keyword>
<evidence type="ECO:0000256" key="11">
    <source>
        <dbReference type="RuleBase" id="RU000679"/>
    </source>
</evidence>
<dbReference type="PRINTS" id="PR01078">
    <property type="entry name" value="AMINACHANNEL"/>
</dbReference>
<evidence type="ECO:0000256" key="3">
    <source>
        <dbReference type="ARBA" id="ARBA00022461"/>
    </source>
</evidence>
<evidence type="ECO:0000256" key="7">
    <source>
        <dbReference type="ARBA" id="ARBA00023065"/>
    </source>
</evidence>
<reference evidence="14" key="1">
    <citation type="submission" date="2019-05" db="EMBL/GenBank/DDBJ databases">
        <title>Annotation for the trematode Fasciolopsis buski.</title>
        <authorList>
            <person name="Choi Y.-J."/>
        </authorList>
    </citation>
    <scope>NUCLEOTIDE SEQUENCE</scope>
    <source>
        <strain evidence="14">HT</strain>
        <tissue evidence="14">Whole worm</tissue>
    </source>
</reference>
<dbReference type="EMBL" id="LUCM01008285">
    <property type="protein sequence ID" value="KAA0188655.1"/>
    <property type="molecule type" value="Genomic_DNA"/>
</dbReference>
<evidence type="ECO:0000256" key="12">
    <source>
        <dbReference type="SAM" id="MobiDB-lite"/>
    </source>
</evidence>
<evidence type="ECO:0000313" key="14">
    <source>
        <dbReference type="EMBL" id="KAA0188655.1"/>
    </source>
</evidence>
<keyword evidence="9 11" id="KW-0739">Sodium transport</keyword>
<keyword evidence="8 13" id="KW-0472">Membrane</keyword>
<dbReference type="AlphaFoldDB" id="A0A8E0VJ45"/>
<comment type="subcellular location">
    <subcellularLocation>
        <location evidence="1">Membrane</location>
        <topology evidence="1">Multi-pass membrane protein</topology>
    </subcellularLocation>
</comment>
<feature type="compositionally biased region" description="Basic residues" evidence="12">
    <location>
        <begin position="737"/>
        <end position="748"/>
    </location>
</feature>
<keyword evidence="7 11" id="KW-0406">Ion transport</keyword>
<gene>
    <name evidence="14" type="ORF">FBUS_04736</name>
</gene>
<evidence type="ECO:0000256" key="5">
    <source>
        <dbReference type="ARBA" id="ARBA00022989"/>
    </source>
</evidence>
<accession>A0A8E0VJ45</accession>
<keyword evidence="5 13" id="KW-1133">Transmembrane helix</keyword>
<keyword evidence="10 11" id="KW-0407">Ion channel</keyword>
<evidence type="ECO:0000256" key="13">
    <source>
        <dbReference type="SAM" id="Phobius"/>
    </source>
</evidence>
<evidence type="ECO:0000256" key="9">
    <source>
        <dbReference type="ARBA" id="ARBA00023201"/>
    </source>
</evidence>
<protein>
    <submittedName>
        <fullName evidence="14">Degenerin unc-8</fullName>
    </submittedName>
</protein>
<dbReference type="GO" id="GO:0005886">
    <property type="term" value="C:plasma membrane"/>
    <property type="evidence" value="ECO:0007669"/>
    <property type="project" value="TreeGrafter"/>
</dbReference>
<dbReference type="Proteomes" id="UP000728185">
    <property type="component" value="Unassembled WGS sequence"/>
</dbReference>
<dbReference type="Gene3D" id="1.10.287.770">
    <property type="entry name" value="YojJ-like"/>
    <property type="match status" value="1"/>
</dbReference>
<evidence type="ECO:0000256" key="1">
    <source>
        <dbReference type="ARBA" id="ARBA00004141"/>
    </source>
</evidence>
<name>A0A8E0VJ45_9TREM</name>
<keyword evidence="6" id="KW-0915">Sodium</keyword>
<dbReference type="OrthoDB" id="6021021at2759"/>
<evidence type="ECO:0000256" key="4">
    <source>
        <dbReference type="ARBA" id="ARBA00022692"/>
    </source>
</evidence>
<organism evidence="14 15">
    <name type="scientific">Fasciolopsis buskii</name>
    <dbReference type="NCBI Taxonomy" id="27845"/>
    <lineage>
        <taxon>Eukaryota</taxon>
        <taxon>Metazoa</taxon>
        <taxon>Spiralia</taxon>
        <taxon>Lophotrochozoa</taxon>
        <taxon>Platyhelminthes</taxon>
        <taxon>Trematoda</taxon>
        <taxon>Digenea</taxon>
        <taxon>Plagiorchiida</taxon>
        <taxon>Echinostomata</taxon>
        <taxon>Echinostomatoidea</taxon>
        <taxon>Fasciolidae</taxon>
        <taxon>Fasciolopsis</taxon>
    </lineage>
</organism>
<evidence type="ECO:0000256" key="6">
    <source>
        <dbReference type="ARBA" id="ARBA00023053"/>
    </source>
</evidence>
<dbReference type="GO" id="GO:0015280">
    <property type="term" value="F:ligand-gated sodium channel activity"/>
    <property type="evidence" value="ECO:0007669"/>
    <property type="project" value="TreeGrafter"/>
</dbReference>
<comment type="similarity">
    <text evidence="11">Belongs to the amiloride-sensitive sodium channel (TC 1.A.6) family.</text>
</comment>
<keyword evidence="2 11" id="KW-0813">Transport</keyword>
<feature type="compositionally biased region" description="Polar residues" evidence="12">
    <location>
        <begin position="655"/>
        <end position="667"/>
    </location>
</feature>
<sequence length="748" mass="84939">MMTPVRLKNASTVRRLDRMVSLRRRKFYLGIRRLLEHSTVHGLSHVSTASTRSGRSVWLILWMAGVAGFFTNLSFIVSRYMTRPVLTSYKHDHESFIWPDITLCNPMAPYTVHLHNRSEKWIMLYERATAVARNISGNLFATIDEAEQQEVTVHALIHSTVSPMEFGANDPHELVHFVAVDKGQTGIHLTIEMDATFTNLDIPKHRYFYIQVLQKRYNIPCYTLRLDQVLNEEECASTKQVSLGLKFNHDSNLIINSSYAPFNIDLFISLPGHVPEEEPMEILSGYSHKVTVNMGRFTREPTRLPCRTEQFIAQVFDADLKTQREVVGSADFCLKLLSQRLYINQCGCYSPFLPYPVMDQDHPLYQEPVLCFNMSHFNSSGIDRNARCMYDVYSQFREDSVYMNLPEAAYCETFRAMPPCESINYVLESPRRTPIIEFWADTVNEARGAFVTSTFESVFGEDLPAERLSQMINNTGNTSSLLFYMRNNFGLVKITRKLPRGTLTHEELEYPLSELLSDVGGLMGLWIGISVIGLFEVVELFAFVGLTMISALLERCFSFPSSPDASSSSTSSNARINATNRMQNTRTMGLTTTTSYSEPMIDPDRKSFMYSNTDPLAQNTISPKILLNKERSGVAYVYRCSVPNSHSNPLRRKSSIQCPRNSPGSPNRISGGSRSRESTSRQIARPCPRPNKTSGIYRTGRRLSTAQNGFDSPIPESQNKTTINTKPYHGVSDRISRAKKLRRSHSFE</sequence>
<comment type="caution">
    <text evidence="14">The sequence shown here is derived from an EMBL/GenBank/DDBJ whole genome shotgun (WGS) entry which is preliminary data.</text>
</comment>
<evidence type="ECO:0000256" key="2">
    <source>
        <dbReference type="ARBA" id="ARBA00022448"/>
    </source>
</evidence>
<evidence type="ECO:0000313" key="15">
    <source>
        <dbReference type="Proteomes" id="UP000728185"/>
    </source>
</evidence>
<dbReference type="Pfam" id="PF00858">
    <property type="entry name" value="ASC"/>
    <property type="match status" value="1"/>
</dbReference>
<dbReference type="PANTHER" id="PTHR11690">
    <property type="entry name" value="AMILORIDE-SENSITIVE SODIUM CHANNEL-RELATED"/>
    <property type="match status" value="1"/>
</dbReference>
<keyword evidence="3 11" id="KW-0894">Sodium channel</keyword>
<keyword evidence="15" id="KW-1185">Reference proteome</keyword>
<feature type="compositionally biased region" description="Polar residues" evidence="12">
    <location>
        <begin position="691"/>
        <end position="725"/>
    </location>
</feature>
<feature type="transmembrane region" description="Helical" evidence="13">
    <location>
        <begin position="57"/>
        <end position="77"/>
    </location>
</feature>
<dbReference type="InterPro" id="IPR001873">
    <property type="entry name" value="ENaC"/>
</dbReference>
<evidence type="ECO:0000256" key="10">
    <source>
        <dbReference type="ARBA" id="ARBA00023303"/>
    </source>
</evidence>
<proteinExistence type="inferred from homology"/>
<feature type="region of interest" description="Disordered" evidence="12">
    <location>
        <begin position="646"/>
        <end position="748"/>
    </location>
</feature>
<evidence type="ECO:0000256" key="8">
    <source>
        <dbReference type="ARBA" id="ARBA00023136"/>
    </source>
</evidence>